<dbReference type="GO" id="GO:0016020">
    <property type="term" value="C:membrane"/>
    <property type="evidence" value="ECO:0007669"/>
    <property type="project" value="TreeGrafter"/>
</dbReference>
<comment type="caution">
    <text evidence="2">The sequence shown here is derived from an EMBL/GenBank/DDBJ whole genome shotgun (WGS) entry which is preliminary data.</text>
</comment>
<dbReference type="Proteomes" id="UP000441586">
    <property type="component" value="Unassembled WGS sequence"/>
</dbReference>
<dbReference type="Pfam" id="PF12697">
    <property type="entry name" value="Abhydrolase_6"/>
    <property type="match status" value="1"/>
</dbReference>
<feature type="domain" description="AB hydrolase-1" evidence="1">
    <location>
        <begin position="15"/>
        <end position="253"/>
    </location>
</feature>
<dbReference type="InterPro" id="IPR050266">
    <property type="entry name" value="AB_hydrolase_sf"/>
</dbReference>
<dbReference type="GO" id="GO:0016787">
    <property type="term" value="F:hydrolase activity"/>
    <property type="evidence" value="ECO:0007669"/>
    <property type="project" value="UniProtKB-KW"/>
</dbReference>
<protein>
    <submittedName>
        <fullName evidence="2">Alpha/beta fold hydrolase</fullName>
    </submittedName>
</protein>
<dbReference type="InterPro" id="IPR000073">
    <property type="entry name" value="AB_hydrolase_1"/>
</dbReference>
<gene>
    <name evidence="2" type="ORF">GP644_05365</name>
</gene>
<dbReference type="EMBL" id="WSFO01000002">
    <property type="protein sequence ID" value="KAE9631870.1"/>
    <property type="molecule type" value="Genomic_DNA"/>
</dbReference>
<dbReference type="PANTHER" id="PTHR43798">
    <property type="entry name" value="MONOACYLGLYCEROL LIPASE"/>
    <property type="match status" value="1"/>
</dbReference>
<reference evidence="2 3" key="1">
    <citation type="submission" date="2019-12" db="EMBL/GenBank/DDBJ databases">
        <authorList>
            <person name="Zhang Y.-J."/>
        </authorList>
    </citation>
    <scope>NUCLEOTIDE SEQUENCE [LARGE SCALE GENOMIC DNA]</scope>
    <source>
        <strain evidence="2 3">H18S-6</strain>
    </source>
</reference>
<evidence type="ECO:0000313" key="3">
    <source>
        <dbReference type="Proteomes" id="UP000441586"/>
    </source>
</evidence>
<dbReference type="PANTHER" id="PTHR43798:SF33">
    <property type="entry name" value="HYDROLASE, PUTATIVE (AFU_ORTHOLOGUE AFUA_2G14860)-RELATED"/>
    <property type="match status" value="1"/>
</dbReference>
<dbReference type="InterPro" id="IPR029058">
    <property type="entry name" value="AB_hydrolase_fold"/>
</dbReference>
<dbReference type="AlphaFoldDB" id="A0A6A4RFH8"/>
<dbReference type="Gene3D" id="3.40.50.1820">
    <property type="entry name" value="alpha/beta hydrolase"/>
    <property type="match status" value="1"/>
</dbReference>
<name>A0A6A4RFH8_9RHOB</name>
<accession>A0A6A4RFH8</accession>
<evidence type="ECO:0000259" key="1">
    <source>
        <dbReference type="Pfam" id="PF12697"/>
    </source>
</evidence>
<organism evidence="2 3">
    <name type="scientific">Parasedimentitalea maritima</name>
    <dbReference type="NCBI Taxonomy" id="2578117"/>
    <lineage>
        <taxon>Bacteria</taxon>
        <taxon>Pseudomonadati</taxon>
        <taxon>Pseudomonadota</taxon>
        <taxon>Alphaproteobacteria</taxon>
        <taxon>Rhodobacterales</taxon>
        <taxon>Paracoccaceae</taxon>
        <taxon>Parasedimentitalea</taxon>
    </lineage>
</organism>
<proteinExistence type="predicted"/>
<sequence length="261" mass="27912">MQVRKYTSGADGPLILFLHGSGWNGLQFSGLAPSLLKFGRILVPDLRGHGAEPGRRGDVDYIGQLEDDLADLIDAERAPGQKVVLLGHSSGGGLAVRMAGGAHGGMLDGAILLAPFLKYNAPTARENSGGWARPLTRRIIGLSMLNAVGIELLNSVSVIEFNMPKAVLVGPLGDLATTQYSYRMNVSYAPRSDYLTDIKSLPPFLVVAGEQDEAFLAQQFKPLMSAQTAKGRYHIVPETGHLDIVDSPQALAAIEDYLDGF</sequence>
<keyword evidence="2" id="KW-0378">Hydrolase</keyword>
<evidence type="ECO:0000313" key="2">
    <source>
        <dbReference type="EMBL" id="KAE9631870.1"/>
    </source>
</evidence>
<dbReference type="SUPFAM" id="SSF53474">
    <property type="entry name" value="alpha/beta-Hydrolases"/>
    <property type="match status" value="1"/>
</dbReference>